<dbReference type="EMBL" id="JAIXMP010000001">
    <property type="protein sequence ID" value="KAI9278455.1"/>
    <property type="molecule type" value="Genomic_DNA"/>
</dbReference>
<keyword evidence="4" id="KW-1185">Reference proteome</keyword>
<keyword evidence="1" id="KW-0408">Iron</keyword>
<reference evidence="3" key="1">
    <citation type="journal article" date="2022" name="IScience">
        <title>Evolution of zygomycete secretomes and the origins of terrestrial fungal ecologies.</title>
        <authorList>
            <person name="Chang Y."/>
            <person name="Wang Y."/>
            <person name="Mondo S."/>
            <person name="Ahrendt S."/>
            <person name="Andreopoulos W."/>
            <person name="Barry K."/>
            <person name="Beard J."/>
            <person name="Benny G.L."/>
            <person name="Blankenship S."/>
            <person name="Bonito G."/>
            <person name="Cuomo C."/>
            <person name="Desiro A."/>
            <person name="Gervers K.A."/>
            <person name="Hundley H."/>
            <person name="Kuo A."/>
            <person name="LaButti K."/>
            <person name="Lang B.F."/>
            <person name="Lipzen A."/>
            <person name="O'Donnell K."/>
            <person name="Pangilinan J."/>
            <person name="Reynolds N."/>
            <person name="Sandor L."/>
            <person name="Smith M.E."/>
            <person name="Tsang A."/>
            <person name="Grigoriev I.V."/>
            <person name="Stajich J.E."/>
            <person name="Spatafora J.W."/>
        </authorList>
    </citation>
    <scope>NUCLEOTIDE SEQUENCE</scope>
    <source>
        <strain evidence="3">RSA 2281</strain>
    </source>
</reference>
<dbReference type="InterPro" id="IPR027443">
    <property type="entry name" value="IPNS-like_sf"/>
</dbReference>
<dbReference type="Pfam" id="PF03171">
    <property type="entry name" value="2OG-FeII_Oxy"/>
    <property type="match status" value="1"/>
</dbReference>
<proteinExistence type="inferred from homology"/>
<evidence type="ECO:0000256" key="1">
    <source>
        <dbReference type="RuleBase" id="RU003682"/>
    </source>
</evidence>
<sequence length="331" mass="38038">MNPSTIIPVIDFNDFDARKDVIAQEVFEACKKFGLFYVINHSVSPSQISQGFELSKAFFELPEEKKCEYSKVGKRLEGYVKLYGQKSDYRKQDKPDHKELYDFMPFREDTNPSHLMPITFLEHKKDIETFSKDLHALALQIFKLLSIELKLPTQKAKDGGEINDWLGQRHRYDKPNNPGILRFQRYPSGDAATHKDEPQAGAHTDFGTITLLFQKDVPGLELKLVDTDEWIPVPIIENACIVNIGGMLTLMSYGLLHSPFHRVVFTPEQEIKDRYSIGYFLQPESGIKISNMPSPVIPKEQPICEDVPNDILGMTSDDYLEYRYRKSLVKD</sequence>
<comment type="similarity">
    <text evidence="1">Belongs to the iron/ascorbate-dependent oxidoreductase family.</text>
</comment>
<dbReference type="Pfam" id="PF14226">
    <property type="entry name" value="DIOX_N"/>
    <property type="match status" value="1"/>
</dbReference>
<dbReference type="GO" id="GO:0016491">
    <property type="term" value="F:oxidoreductase activity"/>
    <property type="evidence" value="ECO:0007669"/>
    <property type="project" value="UniProtKB-KW"/>
</dbReference>
<dbReference type="Gene3D" id="2.60.120.330">
    <property type="entry name" value="B-lactam Antibiotic, Isopenicillin N Synthase, Chain"/>
    <property type="match status" value="1"/>
</dbReference>
<name>A0AAD5KR88_9FUNG</name>
<organism evidence="3 4">
    <name type="scientific">Phascolomyces articulosus</name>
    <dbReference type="NCBI Taxonomy" id="60185"/>
    <lineage>
        <taxon>Eukaryota</taxon>
        <taxon>Fungi</taxon>
        <taxon>Fungi incertae sedis</taxon>
        <taxon>Mucoromycota</taxon>
        <taxon>Mucoromycotina</taxon>
        <taxon>Mucoromycetes</taxon>
        <taxon>Mucorales</taxon>
        <taxon>Lichtheimiaceae</taxon>
        <taxon>Phascolomyces</taxon>
    </lineage>
</organism>
<evidence type="ECO:0000259" key="2">
    <source>
        <dbReference type="PROSITE" id="PS51471"/>
    </source>
</evidence>
<dbReference type="GO" id="GO:0046872">
    <property type="term" value="F:metal ion binding"/>
    <property type="evidence" value="ECO:0007669"/>
    <property type="project" value="UniProtKB-KW"/>
</dbReference>
<feature type="domain" description="Fe2OG dioxygenase" evidence="2">
    <location>
        <begin position="174"/>
        <end position="283"/>
    </location>
</feature>
<dbReference type="Proteomes" id="UP001209540">
    <property type="component" value="Unassembled WGS sequence"/>
</dbReference>
<evidence type="ECO:0000313" key="4">
    <source>
        <dbReference type="Proteomes" id="UP001209540"/>
    </source>
</evidence>
<dbReference type="InterPro" id="IPR026992">
    <property type="entry name" value="DIOX_N"/>
</dbReference>
<keyword evidence="1" id="KW-0479">Metal-binding</keyword>
<reference evidence="3" key="2">
    <citation type="submission" date="2023-02" db="EMBL/GenBank/DDBJ databases">
        <authorList>
            <consortium name="DOE Joint Genome Institute"/>
            <person name="Mondo S.J."/>
            <person name="Chang Y."/>
            <person name="Wang Y."/>
            <person name="Ahrendt S."/>
            <person name="Andreopoulos W."/>
            <person name="Barry K."/>
            <person name="Beard J."/>
            <person name="Benny G.L."/>
            <person name="Blankenship S."/>
            <person name="Bonito G."/>
            <person name="Cuomo C."/>
            <person name="Desiro A."/>
            <person name="Gervers K.A."/>
            <person name="Hundley H."/>
            <person name="Kuo A."/>
            <person name="LaButti K."/>
            <person name="Lang B.F."/>
            <person name="Lipzen A."/>
            <person name="O'Donnell K."/>
            <person name="Pangilinan J."/>
            <person name="Reynolds N."/>
            <person name="Sandor L."/>
            <person name="Smith M.W."/>
            <person name="Tsang A."/>
            <person name="Grigoriev I.V."/>
            <person name="Stajich J.E."/>
            <person name="Spatafora J.W."/>
        </authorList>
    </citation>
    <scope>NUCLEOTIDE SEQUENCE</scope>
    <source>
        <strain evidence="3">RSA 2281</strain>
    </source>
</reference>
<gene>
    <name evidence="3" type="ORF">BDA99DRAFT_492194</name>
</gene>
<dbReference type="InterPro" id="IPR044861">
    <property type="entry name" value="IPNS-like_FE2OG_OXY"/>
</dbReference>
<accession>A0AAD5KR88</accession>
<protein>
    <recommendedName>
        <fullName evidence="2">Fe2OG dioxygenase domain-containing protein</fullName>
    </recommendedName>
</protein>
<comment type="caution">
    <text evidence="3">The sequence shown here is derived from an EMBL/GenBank/DDBJ whole genome shotgun (WGS) entry which is preliminary data.</text>
</comment>
<dbReference type="InterPro" id="IPR050231">
    <property type="entry name" value="Iron_ascorbate_oxido_reductase"/>
</dbReference>
<dbReference type="AlphaFoldDB" id="A0AAD5KR88"/>
<evidence type="ECO:0000313" key="3">
    <source>
        <dbReference type="EMBL" id="KAI9278455.1"/>
    </source>
</evidence>
<dbReference type="PANTHER" id="PTHR47990">
    <property type="entry name" value="2-OXOGLUTARATE (2OG) AND FE(II)-DEPENDENT OXYGENASE SUPERFAMILY PROTEIN-RELATED"/>
    <property type="match status" value="1"/>
</dbReference>
<dbReference type="PRINTS" id="PR00682">
    <property type="entry name" value="IPNSYNTHASE"/>
</dbReference>
<dbReference type="InterPro" id="IPR005123">
    <property type="entry name" value="Oxoglu/Fe-dep_dioxygenase_dom"/>
</dbReference>
<dbReference type="SUPFAM" id="SSF51197">
    <property type="entry name" value="Clavaminate synthase-like"/>
    <property type="match status" value="1"/>
</dbReference>
<dbReference type="PROSITE" id="PS51471">
    <property type="entry name" value="FE2OG_OXY"/>
    <property type="match status" value="1"/>
</dbReference>
<keyword evidence="1" id="KW-0560">Oxidoreductase</keyword>